<sequence length="56" mass="6639">MRYLWDTDTCIYYLNEDARIRENVRAMTHFHEHFTVLPLKRGEKRVTCSAVSVPPA</sequence>
<gene>
    <name evidence="1" type="ORF">U14_01770</name>
</gene>
<dbReference type="HOGENOM" id="CLU_3004804_0_0_0"/>
<keyword evidence="2" id="KW-1185">Reference proteome</keyword>
<name>A0A0S6VST2_9BACT</name>
<dbReference type="AlphaFoldDB" id="A0A0S6VST2"/>
<reference evidence="1 2" key="1">
    <citation type="journal article" date="2015" name="PeerJ">
        <title>First genomic representation of candidate bacterial phylum KSB3 points to enhanced environmental sensing as a trigger of wastewater bulking.</title>
        <authorList>
            <person name="Sekiguchi Y."/>
            <person name="Ohashi A."/>
            <person name="Parks D.H."/>
            <person name="Yamauchi T."/>
            <person name="Tyson G.W."/>
            <person name="Hugenholtz P."/>
        </authorList>
    </citation>
    <scope>NUCLEOTIDE SEQUENCE [LARGE SCALE GENOMIC DNA]</scope>
</reference>
<organism evidence="1 2">
    <name type="scientific">Candidatus Moduliflexus flocculans</name>
    <dbReference type="NCBI Taxonomy" id="1499966"/>
    <lineage>
        <taxon>Bacteria</taxon>
        <taxon>Candidatus Moduliflexota</taxon>
        <taxon>Candidatus Moduliflexia</taxon>
        <taxon>Candidatus Moduliflexales</taxon>
        <taxon>Candidatus Moduliflexaceae</taxon>
    </lineage>
</organism>
<proteinExistence type="predicted"/>
<dbReference type="Proteomes" id="UP000030700">
    <property type="component" value="Unassembled WGS sequence"/>
</dbReference>
<dbReference type="STRING" id="1499966.U14_01770"/>
<evidence type="ECO:0000313" key="2">
    <source>
        <dbReference type="Proteomes" id="UP000030700"/>
    </source>
</evidence>
<protein>
    <submittedName>
        <fullName evidence="1">Uncharacterized protein</fullName>
    </submittedName>
</protein>
<evidence type="ECO:0000313" key="1">
    <source>
        <dbReference type="EMBL" id="GAK50539.1"/>
    </source>
</evidence>
<accession>A0A0S6VST2</accession>
<dbReference type="EMBL" id="DF820456">
    <property type="protein sequence ID" value="GAK50539.1"/>
    <property type="molecule type" value="Genomic_DNA"/>
</dbReference>